<dbReference type="Gene3D" id="3.40.50.1820">
    <property type="entry name" value="alpha/beta hydrolase"/>
    <property type="match status" value="1"/>
</dbReference>
<evidence type="ECO:0000313" key="4">
    <source>
        <dbReference type="Proteomes" id="UP000183257"/>
    </source>
</evidence>
<dbReference type="RefSeq" id="WP_072304008.1">
    <property type="nucleotide sequence ID" value="NZ_FPIY01000003.1"/>
</dbReference>
<dbReference type="Proteomes" id="UP000183257">
    <property type="component" value="Unassembled WGS sequence"/>
</dbReference>
<dbReference type="OrthoDB" id="9777975at2"/>
<dbReference type="AlphaFoldDB" id="A0A1K1Q689"/>
<keyword evidence="1 3" id="KW-0378">Hydrolase</keyword>
<sequence>MNSLKLTVNKRFALLFLVLLTTGMGYAQTRYEQKIFSEVKMKTYSYADTLKLDFYSYKKDTVIKKPLLILVHGGGFSGGKRDNPSEIKFCEDMAKRGYAVASMSYRLVRKGNPLGFGCNCPADQKIETFVSVSRDILKATQYLVDKSDKLGFNPSNIILVGSSAGAEAVLNTVFMKNEFAFKKLPYTSIKYTGVVSFAGAIVNANYITKKTAIPTMLFHGVKDNLVPYATAPHHLCEEDKPGFIMLDGSYTIAQKLEALDIAHTLVVDKEGTHNWAGIPYAYTDLIAKFIKQNILDKKNIQSTIKVKHKS</sequence>
<protein>
    <submittedName>
        <fullName evidence="3">Alpha/beta hydrolase family protein</fullName>
    </submittedName>
</protein>
<dbReference type="STRING" id="76595.SAMN05660313_02371"/>
<dbReference type="InterPro" id="IPR029058">
    <property type="entry name" value="AB_hydrolase_fold"/>
</dbReference>
<reference evidence="4" key="1">
    <citation type="submission" date="2016-11" db="EMBL/GenBank/DDBJ databases">
        <authorList>
            <person name="Varghese N."/>
            <person name="Submissions S."/>
        </authorList>
    </citation>
    <scope>NUCLEOTIDE SEQUENCE [LARGE SCALE GENOMIC DNA]</scope>
    <source>
        <strain evidence="4">DSM 24786</strain>
    </source>
</reference>
<accession>A0A1K1Q689</accession>
<dbReference type="PANTHER" id="PTHR48081">
    <property type="entry name" value="AB HYDROLASE SUPERFAMILY PROTEIN C4A8.06C"/>
    <property type="match status" value="1"/>
</dbReference>
<dbReference type="InterPro" id="IPR050300">
    <property type="entry name" value="GDXG_lipolytic_enzyme"/>
</dbReference>
<keyword evidence="4" id="KW-1185">Reference proteome</keyword>
<evidence type="ECO:0000313" key="3">
    <source>
        <dbReference type="EMBL" id="SFW55245.1"/>
    </source>
</evidence>
<name>A0A1K1Q689_9FLAO</name>
<proteinExistence type="predicted"/>
<dbReference type="EMBL" id="FPIY01000003">
    <property type="protein sequence ID" value="SFW55245.1"/>
    <property type="molecule type" value="Genomic_DNA"/>
</dbReference>
<dbReference type="SUPFAM" id="SSF53474">
    <property type="entry name" value="alpha/beta-Hydrolases"/>
    <property type="match status" value="1"/>
</dbReference>
<organism evidence="3 4">
    <name type="scientific">Cellulophaga fucicola</name>
    <dbReference type="NCBI Taxonomy" id="76595"/>
    <lineage>
        <taxon>Bacteria</taxon>
        <taxon>Pseudomonadati</taxon>
        <taxon>Bacteroidota</taxon>
        <taxon>Flavobacteriia</taxon>
        <taxon>Flavobacteriales</taxon>
        <taxon>Flavobacteriaceae</taxon>
        <taxon>Cellulophaga</taxon>
    </lineage>
</organism>
<gene>
    <name evidence="3" type="ORF">SAMN05660313_02371</name>
</gene>
<evidence type="ECO:0000256" key="1">
    <source>
        <dbReference type="ARBA" id="ARBA00022801"/>
    </source>
</evidence>
<dbReference type="Pfam" id="PF20434">
    <property type="entry name" value="BD-FAE"/>
    <property type="match status" value="1"/>
</dbReference>
<dbReference type="InterPro" id="IPR049492">
    <property type="entry name" value="BD-FAE-like_dom"/>
</dbReference>
<evidence type="ECO:0000259" key="2">
    <source>
        <dbReference type="Pfam" id="PF20434"/>
    </source>
</evidence>
<dbReference type="GO" id="GO:0016787">
    <property type="term" value="F:hydrolase activity"/>
    <property type="evidence" value="ECO:0007669"/>
    <property type="project" value="UniProtKB-KW"/>
</dbReference>
<feature type="domain" description="BD-FAE-like" evidence="2">
    <location>
        <begin position="52"/>
        <end position="177"/>
    </location>
</feature>